<keyword evidence="7" id="KW-1185">Reference proteome</keyword>
<dbReference type="GO" id="GO:0000160">
    <property type="term" value="P:phosphorelay signal transduction system"/>
    <property type="evidence" value="ECO:0007669"/>
    <property type="project" value="InterPro"/>
</dbReference>
<dbReference type="InterPro" id="IPR011990">
    <property type="entry name" value="TPR-like_helical_dom_sf"/>
</dbReference>
<dbReference type="GO" id="GO:0006355">
    <property type="term" value="P:regulation of DNA-templated transcription"/>
    <property type="evidence" value="ECO:0007669"/>
    <property type="project" value="InterPro"/>
</dbReference>
<dbReference type="AlphaFoldDB" id="A0AAC9LE06"/>
<dbReference type="InterPro" id="IPR002182">
    <property type="entry name" value="NB-ARC"/>
</dbReference>
<dbReference type="GO" id="GO:0003677">
    <property type="term" value="F:DNA binding"/>
    <property type="evidence" value="ECO:0007669"/>
    <property type="project" value="UniProtKB-UniRule"/>
</dbReference>
<dbReference type="Pfam" id="PF00931">
    <property type="entry name" value="NB-ARC"/>
    <property type="match status" value="1"/>
</dbReference>
<dbReference type="Proteomes" id="UP000185511">
    <property type="component" value="Chromosome"/>
</dbReference>
<evidence type="ECO:0000256" key="3">
    <source>
        <dbReference type="PROSITE-ProRule" id="PRU01091"/>
    </source>
</evidence>
<sequence length="1056" mass="111997">MRFGVLGPMAVWAADGREIRVPEAKVRALLANLLAHRGGPVSVDRLVEDLWAGDPPGRPLNALQTKVSQLRRVLGRDAVVHQPAGYRLVAADEAVDARDFERLLDRARQAEDAGARAALLAEAAALWRGPAYADVADAPFAQGEITRLTELRLTMLEDLAEARLELGEHDALAAELADLVARHPLRERLRTARMRALYRAGRQTEAMDSFHELRRLLAEELGTTPGPGTVATYEAMLRQEPALAAPVSTSRAPARPPLPTPATPLIGRDALVREVREALSTAADPRVMTLTGPGGVGKTRLAVAAASGLDGSFPDGVWWVELAGLSCRSTVDDVVDRVMAALGLCDTVASEACAVDLLGWLCQAVASRRLLLLLDNCEHVIEPVAELVDTLSAAAPEARVLVTSQEILDIPGEVVLAVPPLALPTHADASDAPDAATAARSSAVELFVSRAAAAVPGFVLDVENLAAVAAICRRLDGIPLALELIAPRLRVLAPEQLLECLDDRFGLPTGSGRGRSARQATLRAMIDWSWELLTEAEQIVLRRLSVLADGGTLTTAEAVCSDEELPGERVLDLLARLVNRSLVVREGDRFRLLETVSAYAAERLAEAGEQQAVAARFVHSHVALAEAADGGLRGPQQRRHLDRLDAETVSLRRALETAGRIGEAGLALRLVTALAWYWVLRGRLVEADRSLRRALAVEGGLADLSATARAWLAGIELRTPPVGPGRAGAGRDRVGRAGTSSAAGCRAGTPSYRTDREERGEAGTTDHDQAGYDDPTAAVDDPALRARLRWFLGAALIADGRGLAGRRLLARSLAGARAEGDRWTEAAVLVEQAGDRQTGDDLGGARSDAERGAALFEDLGDRWGLLRAFRALASAAERDGDRPRSTRLHREAVRTAEDLGLWTEVVDTSCRLGATCLAGGDADQAGLLYRRALRVAIERCYPRGRAEAELGLARLAHHDGDRAAARTHLRRALADTRAPDLRAEIAEVADDIGAAEIAEIADLAGAFGAADLAEAAGPVGEGIEPVAMAGRLAERPAGDASASGVVELSGATAPRS</sequence>
<dbReference type="PANTHER" id="PTHR47691:SF3">
    <property type="entry name" value="HTH-TYPE TRANSCRIPTIONAL REGULATOR RV0890C-RELATED"/>
    <property type="match status" value="1"/>
</dbReference>
<dbReference type="Pfam" id="PF00486">
    <property type="entry name" value="Trans_reg_C"/>
    <property type="match status" value="1"/>
</dbReference>
<dbReference type="SUPFAM" id="SSF52540">
    <property type="entry name" value="P-loop containing nucleoside triphosphate hydrolases"/>
    <property type="match status" value="1"/>
</dbReference>
<dbReference type="InterPro" id="IPR027417">
    <property type="entry name" value="P-loop_NTPase"/>
</dbReference>
<feature type="region of interest" description="Disordered" evidence="4">
    <location>
        <begin position="246"/>
        <end position="265"/>
    </location>
</feature>
<dbReference type="InterPro" id="IPR001867">
    <property type="entry name" value="OmpR/PhoB-type_DNA-bd"/>
</dbReference>
<dbReference type="InterPro" id="IPR016032">
    <property type="entry name" value="Sig_transdc_resp-reg_C-effctor"/>
</dbReference>
<dbReference type="PROSITE" id="PS51755">
    <property type="entry name" value="OMPR_PHOB"/>
    <property type="match status" value="1"/>
</dbReference>
<proteinExistence type="inferred from homology"/>
<dbReference type="Gene3D" id="1.25.40.10">
    <property type="entry name" value="Tetratricopeptide repeat domain"/>
    <property type="match status" value="2"/>
</dbReference>
<dbReference type="SUPFAM" id="SSF46894">
    <property type="entry name" value="C-terminal effector domain of the bipartite response regulators"/>
    <property type="match status" value="1"/>
</dbReference>
<dbReference type="RefSeq" id="WP_075765088.1">
    <property type="nucleotide sequence ID" value="NZ_CP016076.1"/>
</dbReference>
<feature type="region of interest" description="Disordered" evidence="4">
    <location>
        <begin position="1034"/>
        <end position="1056"/>
    </location>
</feature>
<dbReference type="Pfam" id="PF03704">
    <property type="entry name" value="BTAD"/>
    <property type="match status" value="1"/>
</dbReference>
<comment type="similarity">
    <text evidence="1">Belongs to the AfsR/DnrI/RedD regulatory family.</text>
</comment>
<keyword evidence="2 3" id="KW-0238">DNA-binding</keyword>
<feature type="region of interest" description="Disordered" evidence="4">
    <location>
        <begin position="723"/>
        <end position="774"/>
    </location>
</feature>
<feature type="domain" description="OmpR/PhoB-type" evidence="5">
    <location>
        <begin position="1"/>
        <end position="90"/>
    </location>
</feature>
<evidence type="ECO:0000259" key="5">
    <source>
        <dbReference type="PROSITE" id="PS51755"/>
    </source>
</evidence>
<dbReference type="GO" id="GO:0043531">
    <property type="term" value="F:ADP binding"/>
    <property type="evidence" value="ECO:0007669"/>
    <property type="project" value="InterPro"/>
</dbReference>
<reference evidence="7" key="1">
    <citation type="submission" date="2016-06" db="EMBL/GenBank/DDBJ databases">
        <title>Complete genome sequence of Actinoalloteichus fjordicus DSM 46855 (=ADI127-17), type strain of the new species Actinoalloteichus fjordicus.</title>
        <authorList>
            <person name="Ruckert C."/>
            <person name="Nouioui I."/>
            <person name="Willmese J."/>
            <person name="van Wezel G."/>
            <person name="Klenk H.-P."/>
            <person name="Kalinowski J."/>
            <person name="Zotchev S.B."/>
        </authorList>
    </citation>
    <scope>NUCLEOTIDE SEQUENCE [LARGE SCALE GENOMIC DNA]</scope>
    <source>
        <strain evidence="7">ADI127-7</strain>
    </source>
</reference>
<evidence type="ECO:0000256" key="4">
    <source>
        <dbReference type="SAM" id="MobiDB-lite"/>
    </source>
</evidence>
<dbReference type="InterPro" id="IPR005158">
    <property type="entry name" value="BTAD"/>
</dbReference>
<name>A0AAC9LE06_9PSEU</name>
<dbReference type="Gene3D" id="3.40.50.300">
    <property type="entry name" value="P-loop containing nucleotide triphosphate hydrolases"/>
    <property type="match status" value="1"/>
</dbReference>
<dbReference type="CDD" id="cd15831">
    <property type="entry name" value="BTAD"/>
    <property type="match status" value="1"/>
</dbReference>
<dbReference type="Pfam" id="PF25872">
    <property type="entry name" value="HTH_77"/>
    <property type="match status" value="1"/>
</dbReference>
<evidence type="ECO:0000313" key="6">
    <source>
        <dbReference type="EMBL" id="APU15916.1"/>
    </source>
</evidence>
<dbReference type="EMBL" id="CP016076">
    <property type="protein sequence ID" value="APU15916.1"/>
    <property type="molecule type" value="Genomic_DNA"/>
</dbReference>
<dbReference type="Gene3D" id="1.10.10.10">
    <property type="entry name" value="Winged helix-like DNA-binding domain superfamily/Winged helix DNA-binding domain"/>
    <property type="match status" value="1"/>
</dbReference>
<dbReference type="InterPro" id="IPR036388">
    <property type="entry name" value="WH-like_DNA-bd_sf"/>
</dbReference>
<dbReference type="SMART" id="SM01043">
    <property type="entry name" value="BTAD"/>
    <property type="match status" value="1"/>
</dbReference>
<feature type="DNA-binding region" description="OmpR/PhoB-type" evidence="3">
    <location>
        <begin position="1"/>
        <end position="90"/>
    </location>
</feature>
<evidence type="ECO:0000313" key="7">
    <source>
        <dbReference type="Proteomes" id="UP000185511"/>
    </source>
</evidence>
<gene>
    <name evidence="6" type="ORF">UA74_19455</name>
</gene>
<protein>
    <submittedName>
        <fullName evidence="6">ATPase</fullName>
    </submittedName>
</protein>
<dbReference type="PRINTS" id="PR00364">
    <property type="entry name" value="DISEASERSIST"/>
</dbReference>
<organism evidence="6 7">
    <name type="scientific">Actinoalloteichus fjordicus</name>
    <dbReference type="NCBI Taxonomy" id="1612552"/>
    <lineage>
        <taxon>Bacteria</taxon>
        <taxon>Bacillati</taxon>
        <taxon>Actinomycetota</taxon>
        <taxon>Actinomycetes</taxon>
        <taxon>Pseudonocardiales</taxon>
        <taxon>Pseudonocardiaceae</taxon>
        <taxon>Actinoalloteichus</taxon>
    </lineage>
</organism>
<dbReference type="InterPro" id="IPR058852">
    <property type="entry name" value="HTH_77"/>
</dbReference>
<dbReference type="SMART" id="SM00862">
    <property type="entry name" value="Trans_reg_C"/>
    <property type="match status" value="1"/>
</dbReference>
<dbReference type="SUPFAM" id="SSF48452">
    <property type="entry name" value="TPR-like"/>
    <property type="match status" value="2"/>
</dbReference>
<feature type="compositionally biased region" description="Basic and acidic residues" evidence="4">
    <location>
        <begin position="753"/>
        <end position="770"/>
    </location>
</feature>
<dbReference type="KEGG" id="acad:UA74_19455"/>
<dbReference type="PANTHER" id="PTHR47691">
    <property type="entry name" value="REGULATOR-RELATED"/>
    <property type="match status" value="1"/>
</dbReference>
<evidence type="ECO:0000256" key="1">
    <source>
        <dbReference type="ARBA" id="ARBA00005820"/>
    </source>
</evidence>
<accession>A0AAC9LE06</accession>
<evidence type="ECO:0000256" key="2">
    <source>
        <dbReference type="ARBA" id="ARBA00023125"/>
    </source>
</evidence>